<dbReference type="Gene3D" id="3.40.50.300">
    <property type="entry name" value="P-loop containing nucleotide triphosphate hydrolases"/>
    <property type="match status" value="1"/>
</dbReference>
<comment type="subunit">
    <text evidence="2">Heterodimer of SbcC and SbcD.</text>
</comment>
<feature type="coiled-coil region" evidence="4">
    <location>
        <begin position="501"/>
        <end position="554"/>
    </location>
</feature>
<name>A0A415D514_9FIRM</name>
<dbReference type="PANTHER" id="PTHR32114:SF2">
    <property type="entry name" value="ABC TRANSPORTER ABCH.3"/>
    <property type="match status" value="1"/>
</dbReference>
<dbReference type="GO" id="GO:0016887">
    <property type="term" value="F:ATP hydrolysis activity"/>
    <property type="evidence" value="ECO:0007669"/>
    <property type="project" value="InterPro"/>
</dbReference>
<dbReference type="InterPro" id="IPR027417">
    <property type="entry name" value="P-loop_NTPase"/>
</dbReference>
<evidence type="ECO:0000256" key="4">
    <source>
        <dbReference type="SAM" id="Coils"/>
    </source>
</evidence>
<comment type="caution">
    <text evidence="7">The sequence shown here is derived from an EMBL/GenBank/DDBJ whole genome shotgun (WGS) entry which is preliminary data.</text>
</comment>
<evidence type="ECO:0000256" key="2">
    <source>
        <dbReference type="ARBA" id="ARBA00011322"/>
    </source>
</evidence>
<dbReference type="AlphaFoldDB" id="A0A415D514"/>
<dbReference type="InterPro" id="IPR038729">
    <property type="entry name" value="Rad50/SbcC_AAA"/>
</dbReference>
<feature type="domain" description="Rad50/SbcC-type AAA" evidence="6">
    <location>
        <begin position="10"/>
        <end position="257"/>
    </location>
</feature>
<reference evidence="7 8" key="1">
    <citation type="submission" date="2018-08" db="EMBL/GenBank/DDBJ databases">
        <title>A genome reference for cultivated species of the human gut microbiota.</title>
        <authorList>
            <person name="Zou Y."/>
            <person name="Xue W."/>
            <person name="Luo G."/>
        </authorList>
    </citation>
    <scope>NUCLEOTIDE SEQUENCE [LARGE SCALE GENOMIC DNA]</scope>
    <source>
        <strain evidence="7 8">AM09-9</strain>
    </source>
</reference>
<evidence type="ECO:0000313" key="7">
    <source>
        <dbReference type="EMBL" id="RHJ61146.1"/>
    </source>
</evidence>
<dbReference type="EMBL" id="QRMI01000018">
    <property type="protein sequence ID" value="RHJ61146.1"/>
    <property type="molecule type" value="Genomic_DNA"/>
</dbReference>
<evidence type="ECO:0000256" key="3">
    <source>
        <dbReference type="ARBA" id="ARBA00013368"/>
    </source>
</evidence>
<gene>
    <name evidence="7" type="ORF">DW116_08200</name>
</gene>
<evidence type="ECO:0000256" key="1">
    <source>
        <dbReference type="ARBA" id="ARBA00006930"/>
    </source>
</evidence>
<organism evidence="7 8">
    <name type="scientific">[Ruminococcus] lactaris</name>
    <dbReference type="NCBI Taxonomy" id="46228"/>
    <lineage>
        <taxon>Bacteria</taxon>
        <taxon>Bacillati</taxon>
        <taxon>Bacillota</taxon>
        <taxon>Clostridia</taxon>
        <taxon>Lachnospirales</taxon>
        <taxon>Lachnospiraceae</taxon>
        <taxon>Mediterraneibacter</taxon>
    </lineage>
</organism>
<protein>
    <recommendedName>
        <fullName evidence="3">Nuclease SbcCD subunit C</fullName>
    </recommendedName>
</protein>
<sequence>MEIKKVKLLSIHIQNFKGCKDKTIDFGDKTRISGANATGKTTIFDAFTWLLFERDSLGSSNFDIRPLDENGKMIDNIEISVESKISVDGNEYELKKVQKQKWVKKRGTGTTELQGNINEFGINGYPKSQKDFKDFIAGIIDEDIFTLITNPAAFNALPWKKQREILMKFVGTFSDAEIAETFGERYTKLIPELRIASTEDILKKYTKAKTALNKDMVEIPARIDEISKQLVIADVGALEVEKAAKEVALQKVEDEISGGNSKLEEINSKREEIMNLKLHLSEVQNAENQKLMENSKVAREKVAATEKDLADVNHRIAMLSDEINATHDRYEAQKIRTERLSADWKAEKIKAYPALTPLEPLTEDALICPTCGQALPEEIKQKKIADYEVRKTTYEAKYAKDKEAFEKKRAENLARIEKDGKESAALRDELKAKEEELRNQMAEESKKLAEKQKTHNEAKEELSKYPITADASENAEYLATVEKISVLEKEIEVMSADTSGKAELETKKAVLKNEIAEITGKIMAADNTKVKARIAELEAEQKAVGQKIADQEQMIDLVEDFIRTKMNMISDKINGMFKIVSFKLFAEQINGGLKETCECTVNGVPLSSLNNGHRIVAGLDIIQSLSSLYGVSCPIFVDNAESINDFNVPEMDSQMICLAVTDDKELKVESEVKYD</sequence>
<accession>A0A415D514</accession>
<comment type="similarity">
    <text evidence="1">Belongs to the SMC family. SbcC subfamily.</text>
</comment>
<evidence type="ECO:0000313" key="8">
    <source>
        <dbReference type="Proteomes" id="UP000285832"/>
    </source>
</evidence>
<feature type="region of interest" description="Disordered" evidence="5">
    <location>
        <begin position="436"/>
        <end position="461"/>
    </location>
</feature>
<proteinExistence type="inferred from homology"/>
<dbReference type="SUPFAM" id="SSF52540">
    <property type="entry name" value="P-loop containing nucleoside triphosphate hydrolases"/>
    <property type="match status" value="1"/>
</dbReference>
<dbReference type="GO" id="GO:0006302">
    <property type="term" value="P:double-strand break repair"/>
    <property type="evidence" value="ECO:0007669"/>
    <property type="project" value="InterPro"/>
</dbReference>
<dbReference type="Pfam" id="PF13476">
    <property type="entry name" value="AAA_23"/>
    <property type="match status" value="1"/>
</dbReference>
<dbReference type="Proteomes" id="UP000285832">
    <property type="component" value="Unassembled WGS sequence"/>
</dbReference>
<evidence type="ECO:0000256" key="5">
    <source>
        <dbReference type="SAM" id="MobiDB-lite"/>
    </source>
</evidence>
<keyword evidence="4" id="KW-0175">Coiled coil</keyword>
<evidence type="ECO:0000259" key="6">
    <source>
        <dbReference type="Pfam" id="PF13476"/>
    </source>
</evidence>
<dbReference type="RefSeq" id="WP_118279133.1">
    <property type="nucleotide sequence ID" value="NZ_JAQDJO010000017.1"/>
</dbReference>
<feature type="coiled-coil region" evidence="4">
    <location>
        <begin position="235"/>
        <end position="322"/>
    </location>
</feature>
<dbReference type="PANTHER" id="PTHR32114">
    <property type="entry name" value="ABC TRANSPORTER ABCH.3"/>
    <property type="match status" value="1"/>
</dbReference>